<dbReference type="EMBL" id="QMFB01000025">
    <property type="protein sequence ID" value="RAV14879.1"/>
    <property type="molecule type" value="Genomic_DNA"/>
</dbReference>
<protein>
    <submittedName>
        <fullName evidence="2">Aminoglycoside phosphotransferase family protein</fullName>
    </submittedName>
</protein>
<accession>A0A329M438</accession>
<comment type="caution">
    <text evidence="2">The sequence shown here is derived from an EMBL/GenBank/DDBJ whole genome shotgun (WGS) entry which is preliminary data.</text>
</comment>
<reference evidence="2 3" key="1">
    <citation type="journal article" date="2009" name="Int. J. Syst. Evol. Microbiol.">
        <title>Paenibacillus contaminans sp. nov., isolated from a contaminated laboratory plate.</title>
        <authorList>
            <person name="Chou J.H."/>
            <person name="Lee J.H."/>
            <person name="Lin M.C."/>
            <person name="Chang P.S."/>
            <person name="Arun A.B."/>
            <person name="Young C.C."/>
            <person name="Chen W.M."/>
        </authorList>
    </citation>
    <scope>NUCLEOTIDE SEQUENCE [LARGE SCALE GENOMIC DNA]</scope>
    <source>
        <strain evidence="2 3">CKOBP-6</strain>
    </source>
</reference>
<dbReference type="GO" id="GO:0016740">
    <property type="term" value="F:transferase activity"/>
    <property type="evidence" value="ECO:0007669"/>
    <property type="project" value="UniProtKB-KW"/>
</dbReference>
<evidence type="ECO:0000313" key="3">
    <source>
        <dbReference type="Proteomes" id="UP000250369"/>
    </source>
</evidence>
<dbReference type="InterPro" id="IPR002575">
    <property type="entry name" value="Aminoglycoside_PTrfase"/>
</dbReference>
<dbReference type="AlphaFoldDB" id="A0A329M438"/>
<feature type="domain" description="Aminoglycoside phosphotransferase" evidence="1">
    <location>
        <begin position="109"/>
        <end position="170"/>
    </location>
</feature>
<gene>
    <name evidence="2" type="ORF">DQG23_31095</name>
</gene>
<sequence length="272" mass="31531">MTQEEVLKGGNVNHVVRMANTVRRPIGYWSPSVHELLKHLEKQGFEGAPRFLGIDDSGREILTFISGEVAGNDYPELEPYMWSDETLVGLARLLRHFHDNTIAFTPNTEYKWQLSYADDAEHEVICHNDAALYNVVFQKGEPVALIDFDMAGPGPRMWDIAYTLYTSIPLGDFAPDFSSGKMEVVPYQREKHAVERRRRIHLFFESYGVPVPNNLIEWIIERLIVLCETMKNFAVNGNQAFQKMIDEGQLARYENEIRFVKDHFEDWIEIQY</sequence>
<dbReference type="OrthoDB" id="236897at2"/>
<keyword evidence="3" id="KW-1185">Reference proteome</keyword>
<dbReference type="SUPFAM" id="SSF56112">
    <property type="entry name" value="Protein kinase-like (PK-like)"/>
    <property type="match status" value="1"/>
</dbReference>
<dbReference type="Pfam" id="PF01636">
    <property type="entry name" value="APH"/>
    <property type="match status" value="1"/>
</dbReference>
<keyword evidence="2" id="KW-0808">Transferase</keyword>
<dbReference type="Proteomes" id="UP000250369">
    <property type="component" value="Unassembled WGS sequence"/>
</dbReference>
<name>A0A329M438_9BACL</name>
<dbReference type="Gene3D" id="3.90.1200.10">
    <property type="match status" value="1"/>
</dbReference>
<evidence type="ECO:0000259" key="1">
    <source>
        <dbReference type="Pfam" id="PF01636"/>
    </source>
</evidence>
<dbReference type="RefSeq" id="WP_113034924.1">
    <property type="nucleotide sequence ID" value="NZ_QMFB01000025.1"/>
</dbReference>
<proteinExistence type="predicted"/>
<dbReference type="InterPro" id="IPR011009">
    <property type="entry name" value="Kinase-like_dom_sf"/>
</dbReference>
<evidence type="ECO:0000313" key="2">
    <source>
        <dbReference type="EMBL" id="RAV14879.1"/>
    </source>
</evidence>
<organism evidence="2 3">
    <name type="scientific">Paenibacillus contaminans</name>
    <dbReference type="NCBI Taxonomy" id="450362"/>
    <lineage>
        <taxon>Bacteria</taxon>
        <taxon>Bacillati</taxon>
        <taxon>Bacillota</taxon>
        <taxon>Bacilli</taxon>
        <taxon>Bacillales</taxon>
        <taxon>Paenibacillaceae</taxon>
        <taxon>Paenibacillus</taxon>
    </lineage>
</organism>